<organism evidence="1 2">
    <name type="scientific">Hymenobacter daecheongensis DSM 21074</name>
    <dbReference type="NCBI Taxonomy" id="1121955"/>
    <lineage>
        <taxon>Bacteria</taxon>
        <taxon>Pseudomonadati</taxon>
        <taxon>Bacteroidota</taxon>
        <taxon>Cytophagia</taxon>
        <taxon>Cytophagales</taxon>
        <taxon>Hymenobacteraceae</taxon>
        <taxon>Hymenobacter</taxon>
    </lineage>
</organism>
<dbReference type="InterPro" id="IPR053851">
    <property type="entry name" value="DUF6929"/>
</dbReference>
<dbReference type="STRING" id="1121955.SAMN02745146_0232"/>
<evidence type="ECO:0000313" key="1">
    <source>
        <dbReference type="EMBL" id="SHJ81309.1"/>
    </source>
</evidence>
<dbReference type="AlphaFoldDB" id="A0A1M6MD12"/>
<dbReference type="RefSeq" id="WP_073112551.1">
    <property type="nucleotide sequence ID" value="NZ_FQYN01000012.1"/>
</dbReference>
<proteinExistence type="predicted"/>
<reference evidence="1 2" key="1">
    <citation type="submission" date="2016-11" db="EMBL/GenBank/DDBJ databases">
        <authorList>
            <person name="Jaros S."/>
            <person name="Januszkiewicz K."/>
            <person name="Wedrychowicz H."/>
        </authorList>
    </citation>
    <scope>NUCLEOTIDE SEQUENCE [LARGE SCALE GENOMIC DNA]</scope>
    <source>
        <strain evidence="1 2">DSM 21074</strain>
    </source>
</reference>
<evidence type="ECO:0000313" key="2">
    <source>
        <dbReference type="Proteomes" id="UP000184418"/>
    </source>
</evidence>
<keyword evidence="2" id="KW-1185">Reference proteome</keyword>
<dbReference type="EMBL" id="FQYN01000012">
    <property type="protein sequence ID" value="SHJ81309.1"/>
    <property type="molecule type" value="Genomic_DNA"/>
</dbReference>
<gene>
    <name evidence="1" type="ORF">SAMN02745146_0232</name>
</gene>
<dbReference type="OrthoDB" id="6710009at2"/>
<protein>
    <submittedName>
        <fullName evidence="1">Uncharacterized protein</fullName>
    </submittedName>
</protein>
<sequence>MQAIIRQQLELPGLPSASGIEIVGSVAYVIGDDSPFLYCLDARTLGITDRVPLFETTQFDTGRIPKMRKPDLECLTTLTAPTGETGLLICGSGATEQREIGFWVTFSAAGAARVQPLALGGLYAALRGALPAGIPLNLEAVAASATELLLFQRTVGAAGGNLLYRLSLGAAWAFIWGHTAQVPAFGVQDYTLPTIDGQPAGFSGASIFQEQLFITATVEDTLDPVADGAVLGSFVGVLDLAAPPGTAATLTRLQWPDGRPYRGKVESLAVRQQIGPGQWEAVLVTDDDAGGSTAVVVELRV</sequence>
<dbReference type="Proteomes" id="UP000184418">
    <property type="component" value="Unassembled WGS sequence"/>
</dbReference>
<name>A0A1M6MD12_9BACT</name>
<accession>A0A1M6MD12</accession>
<dbReference type="Pfam" id="PF22000">
    <property type="entry name" value="DUF6929"/>
    <property type="match status" value="1"/>
</dbReference>